<keyword evidence="4 8" id="KW-0031">Aminopeptidase</keyword>
<dbReference type="EMBL" id="JAEKNR010000200">
    <property type="protein sequence ID" value="MBJ7600375.1"/>
    <property type="molecule type" value="Genomic_DNA"/>
</dbReference>
<dbReference type="PIRSF" id="PIRSF006431">
    <property type="entry name" value="Pept_S33"/>
    <property type="match status" value="1"/>
</dbReference>
<reference evidence="11" key="1">
    <citation type="submission" date="2020-10" db="EMBL/GenBank/DDBJ databases">
        <title>Ca. Dormibacterota MAGs.</title>
        <authorList>
            <person name="Montgomery K."/>
        </authorList>
    </citation>
    <scope>NUCLEOTIDE SEQUENCE [LARGE SCALE GENOMIC DNA]</scope>
    <source>
        <strain evidence="11">SC8812_S17_10</strain>
    </source>
</reference>
<evidence type="ECO:0000256" key="7">
    <source>
        <dbReference type="ARBA" id="ARBA00022801"/>
    </source>
</evidence>
<comment type="catalytic activity">
    <reaction evidence="1 8 9">
        <text>Release of N-terminal proline from a peptide.</text>
        <dbReference type="EC" id="3.4.11.5"/>
    </reaction>
</comment>
<evidence type="ECO:0000256" key="5">
    <source>
        <dbReference type="ARBA" id="ARBA00022490"/>
    </source>
</evidence>
<evidence type="ECO:0000256" key="8">
    <source>
        <dbReference type="PIRNR" id="PIRNR006431"/>
    </source>
</evidence>
<evidence type="ECO:0000259" key="10">
    <source>
        <dbReference type="Pfam" id="PF00561"/>
    </source>
</evidence>
<dbReference type="Proteomes" id="UP000612893">
    <property type="component" value="Unassembled WGS sequence"/>
</dbReference>
<keyword evidence="12" id="KW-1185">Reference proteome</keyword>
<dbReference type="GO" id="GO:0006508">
    <property type="term" value="P:proteolysis"/>
    <property type="evidence" value="ECO:0007669"/>
    <property type="project" value="UniProtKB-KW"/>
</dbReference>
<dbReference type="EC" id="3.4.11.5" evidence="8 9"/>
<evidence type="ECO:0000256" key="6">
    <source>
        <dbReference type="ARBA" id="ARBA00022670"/>
    </source>
</evidence>
<dbReference type="PRINTS" id="PR00793">
    <property type="entry name" value="PROAMNOPTASE"/>
</dbReference>
<evidence type="ECO:0000256" key="4">
    <source>
        <dbReference type="ARBA" id="ARBA00022438"/>
    </source>
</evidence>
<evidence type="ECO:0000313" key="12">
    <source>
        <dbReference type="Proteomes" id="UP000612893"/>
    </source>
</evidence>
<accession>A0A934KDX6</accession>
<dbReference type="InterPro" id="IPR002410">
    <property type="entry name" value="Peptidase_S33"/>
</dbReference>
<evidence type="ECO:0000256" key="9">
    <source>
        <dbReference type="RuleBase" id="RU003421"/>
    </source>
</evidence>
<evidence type="ECO:0000256" key="3">
    <source>
        <dbReference type="ARBA" id="ARBA00010088"/>
    </source>
</evidence>
<dbReference type="InterPro" id="IPR029058">
    <property type="entry name" value="AB_hydrolase_fold"/>
</dbReference>
<evidence type="ECO:0000256" key="1">
    <source>
        <dbReference type="ARBA" id="ARBA00001585"/>
    </source>
</evidence>
<comment type="similarity">
    <text evidence="3 8 9">Belongs to the peptidase S33 family.</text>
</comment>
<dbReference type="GO" id="GO:0005737">
    <property type="term" value="C:cytoplasm"/>
    <property type="evidence" value="ECO:0007669"/>
    <property type="project" value="UniProtKB-SubCell"/>
</dbReference>
<dbReference type="Gene3D" id="3.40.50.1820">
    <property type="entry name" value="alpha/beta hydrolase"/>
    <property type="match status" value="1"/>
</dbReference>
<dbReference type="AlphaFoldDB" id="A0A934KDX6"/>
<comment type="caution">
    <text evidence="11">The sequence shown here is derived from an EMBL/GenBank/DDBJ whole genome shotgun (WGS) entry which is preliminary data.</text>
</comment>
<proteinExistence type="inferred from homology"/>
<dbReference type="InterPro" id="IPR005944">
    <property type="entry name" value="Pro_iminopeptidase"/>
</dbReference>
<keyword evidence="5 8" id="KW-0963">Cytoplasm</keyword>
<protein>
    <recommendedName>
        <fullName evidence="8 9">Proline iminopeptidase</fullName>
        <shortName evidence="8">PIP</shortName>
        <ecNumber evidence="8 9">3.4.11.5</ecNumber>
    </recommendedName>
    <alternativeName>
        <fullName evidence="8">Prolyl aminopeptidase</fullName>
    </alternativeName>
</protein>
<dbReference type="PANTHER" id="PTHR43722">
    <property type="entry name" value="PROLINE IMINOPEPTIDASE"/>
    <property type="match status" value="1"/>
</dbReference>
<dbReference type="NCBIfam" id="TIGR01249">
    <property type="entry name" value="pro_imino_pep_1"/>
    <property type="match status" value="1"/>
</dbReference>
<sequence>MSGLYPEVEPHDRGMVSVGDGQSIYWEVCGNQYGKTAVVLHGGPGSGCTPGLRRYFDPERYRVVLLDQRGCGRSTPNAGEPVVDLSTNTTAHLIADIELLRRNLGIDRWLVFGGSWGSTLALAYAERHPEPVSEMVLFAVGTTRRHEVEWITHDVGRLFRIQWARFSGGASDISPESSLAEAYSRLLHHPDLAVREKAARDWCDWEDAHVAVRSDHRPNPRYRDPLFRMCFARLVTHYWRHSGFMEDGALLRDAERLAGTPGVMVHGRLEVSSPLDVPWQLSKAWPGSQLIVIEEAGHSLDHPGMTEALVEATDRFA</sequence>
<dbReference type="InterPro" id="IPR000073">
    <property type="entry name" value="AB_hydrolase_1"/>
</dbReference>
<evidence type="ECO:0000256" key="2">
    <source>
        <dbReference type="ARBA" id="ARBA00004496"/>
    </source>
</evidence>
<organism evidence="11 12">
    <name type="scientific">Candidatus Nephthysia bennettiae</name>
    <dbReference type="NCBI Taxonomy" id="3127016"/>
    <lineage>
        <taxon>Bacteria</taxon>
        <taxon>Bacillati</taxon>
        <taxon>Candidatus Dormiibacterota</taxon>
        <taxon>Candidatus Dormibacteria</taxon>
        <taxon>Candidatus Dormibacterales</taxon>
        <taxon>Candidatus Dormibacteraceae</taxon>
        <taxon>Candidatus Nephthysia</taxon>
    </lineage>
</organism>
<dbReference type="PANTHER" id="PTHR43722:SF1">
    <property type="entry name" value="PROLINE IMINOPEPTIDASE"/>
    <property type="match status" value="1"/>
</dbReference>
<dbReference type="PRINTS" id="PR00111">
    <property type="entry name" value="ABHYDROLASE"/>
</dbReference>
<comment type="subcellular location">
    <subcellularLocation>
        <location evidence="2 8">Cytoplasm</location>
    </subcellularLocation>
</comment>
<dbReference type="SUPFAM" id="SSF53474">
    <property type="entry name" value="alpha/beta-Hydrolases"/>
    <property type="match status" value="1"/>
</dbReference>
<keyword evidence="6 8" id="KW-0645">Protease</keyword>
<evidence type="ECO:0000313" key="11">
    <source>
        <dbReference type="EMBL" id="MBJ7600375.1"/>
    </source>
</evidence>
<dbReference type="GO" id="GO:0004177">
    <property type="term" value="F:aminopeptidase activity"/>
    <property type="evidence" value="ECO:0007669"/>
    <property type="project" value="UniProtKB-UniRule"/>
</dbReference>
<keyword evidence="7 8" id="KW-0378">Hydrolase</keyword>
<feature type="domain" description="AB hydrolase-1" evidence="10">
    <location>
        <begin position="38"/>
        <end position="144"/>
    </location>
</feature>
<gene>
    <name evidence="11" type="primary">pip</name>
    <name evidence="11" type="ORF">JF922_20165</name>
</gene>
<dbReference type="Pfam" id="PF00561">
    <property type="entry name" value="Abhydrolase_1"/>
    <property type="match status" value="1"/>
</dbReference>
<name>A0A934KDX6_9BACT</name>
<dbReference type="RefSeq" id="WP_338204169.1">
    <property type="nucleotide sequence ID" value="NZ_JAEKNR010000200.1"/>
</dbReference>